<dbReference type="PANTHER" id="PTHR48440:SF1">
    <property type="entry name" value="PAW DOMAIN-CONTAINING PROTEIN"/>
    <property type="match status" value="1"/>
</dbReference>
<dbReference type="PANTHER" id="PTHR48440">
    <property type="match status" value="1"/>
</dbReference>
<name>A0AAW1W4I4_RUBAR</name>
<dbReference type="InterPro" id="IPR002931">
    <property type="entry name" value="Transglutaminase-like"/>
</dbReference>
<dbReference type="InterPro" id="IPR029071">
    <property type="entry name" value="Ubiquitin-like_domsf"/>
</dbReference>
<keyword evidence="7" id="KW-1185">Reference proteome</keyword>
<reference evidence="6 7" key="1">
    <citation type="journal article" date="2023" name="G3 (Bethesda)">
        <title>A chromosome-length genome assembly and annotation of blackberry (Rubus argutus, cv. 'Hillquist').</title>
        <authorList>
            <person name="Bruna T."/>
            <person name="Aryal R."/>
            <person name="Dudchenko O."/>
            <person name="Sargent D.J."/>
            <person name="Mead D."/>
            <person name="Buti M."/>
            <person name="Cavallini A."/>
            <person name="Hytonen T."/>
            <person name="Andres J."/>
            <person name="Pham M."/>
            <person name="Weisz D."/>
            <person name="Mascagni F."/>
            <person name="Usai G."/>
            <person name="Natali L."/>
            <person name="Bassil N."/>
            <person name="Fernandez G.E."/>
            <person name="Lomsadze A."/>
            <person name="Armour M."/>
            <person name="Olukolu B."/>
            <person name="Poorten T."/>
            <person name="Britton C."/>
            <person name="Davik J."/>
            <person name="Ashrafi H."/>
            <person name="Aiden E.L."/>
            <person name="Borodovsky M."/>
            <person name="Worthington M."/>
        </authorList>
    </citation>
    <scope>NUCLEOTIDE SEQUENCE [LARGE SCALE GENOMIC DNA]</scope>
    <source>
        <strain evidence="6">PI 553951</strain>
    </source>
</reference>
<dbReference type="SUPFAM" id="SSF54236">
    <property type="entry name" value="Ubiquitin-like"/>
    <property type="match status" value="1"/>
</dbReference>
<evidence type="ECO:0000256" key="1">
    <source>
        <dbReference type="ARBA" id="ARBA00009390"/>
    </source>
</evidence>
<dbReference type="EMBL" id="JBEDUW010000006">
    <property type="protein sequence ID" value="KAK9919567.1"/>
    <property type="molecule type" value="Genomic_DNA"/>
</dbReference>
<feature type="compositionally biased region" description="Basic and acidic residues" evidence="4">
    <location>
        <begin position="406"/>
        <end position="419"/>
    </location>
</feature>
<feature type="domain" description="Transglutaminase-like" evidence="5">
    <location>
        <begin position="245"/>
        <end position="300"/>
    </location>
</feature>
<sequence length="721" mass="81971">MVARSFQVRHNDSNFNVDYDTDDGLEVLKYQLFSLTSIPPDEQKIIGADDNRVVSEDSDLAAISEKLRLVSINEEPQESTAGKDELLKSDEELARMLQAEEEALMFQQYSVREDGGEFEERVRPYVDQVRMYEDPVSQEAARKTVPVEQLEEKALVSLAKEGNVNPSKNQQDYAFLLQLLFWFKQSFSWVNEPPCDSCGNKTILYGMAAALPLERRHGGSRVEIYRCNVCPTMTRFPRYNDPLKLVETRRGRCGEWANCFTLYCRAFGYESRLILDFTDHVWTECFSECLGRWMHLDPCEGVYDKPLLYESGWNKKLDYVIAIGKDGVCDVTKRYTRKWHEVLSRRKIITEPALSSVLANITKECRRGFTSQVRSALEDRDEKERQELERDLHSTDNSSTSLPGRRSGDKEWRKSRMEDGSDESCSLSGSCPLRACVDDHVTKIYNGFLPILSQFVNEGFSKSRAVEVLETLKGILKDLKKSPFKTRSVSIDSVPNISQSVVRQFLPSFTELLNALSLSSKADTDGRVHISLAGHAVKTSLALPVAFHALDITIRNLKSCDNFVKDSLCLPLLKLNRIHSGVVRASGEEIPFGIATSAFDGTRMSKWEEPNGGQGCWIMYKVSDNQMHELAAYELMSANDVPERDPMDWVVEGSNDGGSSWHLLDKQTSQIFDDRFLCRAFKISSQPFPSNAFRFRFLRVRDIQSNSRLQLGSIDLYSRSS</sequence>
<evidence type="ECO:0000313" key="6">
    <source>
        <dbReference type="EMBL" id="KAK9919567.1"/>
    </source>
</evidence>
<gene>
    <name evidence="6" type="ORF">M0R45_028156</name>
</gene>
<dbReference type="SUPFAM" id="SSF54001">
    <property type="entry name" value="Cysteine proteinases"/>
    <property type="match status" value="1"/>
</dbReference>
<dbReference type="FunFam" id="2.60.120.260:FF:000110">
    <property type="entry name" value="Peptide-N(4)-(N-acetyl-beta-glucosaminyl)asparagine amidase"/>
    <property type="match status" value="1"/>
</dbReference>
<dbReference type="Gene3D" id="3.10.620.30">
    <property type="match status" value="1"/>
</dbReference>
<comment type="caution">
    <text evidence="6">The sequence shown here is derived from an EMBL/GenBank/DDBJ whole genome shotgun (WGS) entry which is preliminary data.</text>
</comment>
<dbReference type="SMART" id="SM00460">
    <property type="entry name" value="TGc"/>
    <property type="match status" value="1"/>
</dbReference>
<dbReference type="Proteomes" id="UP001457282">
    <property type="component" value="Unassembled WGS sequence"/>
</dbReference>
<feature type="region of interest" description="Disordered" evidence="4">
    <location>
        <begin position="376"/>
        <end position="428"/>
    </location>
</feature>
<dbReference type="FunFam" id="2.20.25.10:FF:000011">
    <property type="entry name" value="peptide-N(4)-(N-acetyl-beta- glucosaminyl)asparagine amidase"/>
    <property type="match status" value="1"/>
</dbReference>
<protein>
    <recommendedName>
        <fullName evidence="5">Transglutaminase-like domain-containing protein</fullName>
    </recommendedName>
</protein>
<dbReference type="Gene3D" id="2.60.120.260">
    <property type="entry name" value="Galactose-binding domain-like"/>
    <property type="match status" value="1"/>
</dbReference>
<proteinExistence type="inferred from homology"/>
<evidence type="ECO:0000313" key="7">
    <source>
        <dbReference type="Proteomes" id="UP001457282"/>
    </source>
</evidence>
<dbReference type="Gene3D" id="2.20.25.10">
    <property type="match status" value="1"/>
</dbReference>
<feature type="compositionally biased region" description="Basic and acidic residues" evidence="4">
    <location>
        <begin position="376"/>
        <end position="394"/>
    </location>
</feature>
<evidence type="ECO:0000256" key="2">
    <source>
        <dbReference type="ARBA" id="ARBA00022723"/>
    </source>
</evidence>
<organism evidence="6 7">
    <name type="scientific">Rubus argutus</name>
    <name type="common">Southern blackberry</name>
    <dbReference type="NCBI Taxonomy" id="59490"/>
    <lineage>
        <taxon>Eukaryota</taxon>
        <taxon>Viridiplantae</taxon>
        <taxon>Streptophyta</taxon>
        <taxon>Embryophyta</taxon>
        <taxon>Tracheophyta</taxon>
        <taxon>Spermatophyta</taxon>
        <taxon>Magnoliopsida</taxon>
        <taxon>eudicotyledons</taxon>
        <taxon>Gunneridae</taxon>
        <taxon>Pentapetalae</taxon>
        <taxon>rosids</taxon>
        <taxon>fabids</taxon>
        <taxon>Rosales</taxon>
        <taxon>Rosaceae</taxon>
        <taxon>Rosoideae</taxon>
        <taxon>Rosoideae incertae sedis</taxon>
        <taxon>Rubus</taxon>
    </lineage>
</organism>
<evidence type="ECO:0000256" key="3">
    <source>
        <dbReference type="ARBA" id="ARBA00022833"/>
    </source>
</evidence>
<dbReference type="GO" id="GO:0046872">
    <property type="term" value="F:metal ion binding"/>
    <property type="evidence" value="ECO:0007669"/>
    <property type="project" value="UniProtKB-KW"/>
</dbReference>
<accession>A0AAW1W4I4</accession>
<evidence type="ECO:0000259" key="5">
    <source>
        <dbReference type="SMART" id="SM00460"/>
    </source>
</evidence>
<comment type="similarity">
    <text evidence="1">Belongs to the transglutaminase-like superfamily. PNGase family.</text>
</comment>
<dbReference type="InterPro" id="IPR038765">
    <property type="entry name" value="Papain-like_cys_pep_sf"/>
</dbReference>
<dbReference type="AlphaFoldDB" id="A0AAW1W4I4"/>
<dbReference type="Gene3D" id="3.10.20.90">
    <property type="entry name" value="Phosphatidylinositol 3-kinase Catalytic Subunit, Chain A, domain 1"/>
    <property type="match status" value="1"/>
</dbReference>
<evidence type="ECO:0000256" key="4">
    <source>
        <dbReference type="SAM" id="MobiDB-lite"/>
    </source>
</evidence>
<keyword evidence="3" id="KW-0862">Zinc</keyword>
<keyword evidence="2" id="KW-0479">Metal-binding</keyword>
<dbReference type="Pfam" id="PF01841">
    <property type="entry name" value="Transglut_core"/>
    <property type="match status" value="1"/>
</dbReference>